<keyword evidence="2" id="KW-1185">Reference proteome</keyword>
<evidence type="ECO:0000313" key="2">
    <source>
        <dbReference type="Proteomes" id="UP000193642"/>
    </source>
</evidence>
<reference evidence="1 2" key="1">
    <citation type="submission" date="2016-07" db="EMBL/GenBank/DDBJ databases">
        <title>Pervasive Adenine N6-methylation of Active Genes in Fungi.</title>
        <authorList>
            <consortium name="DOE Joint Genome Institute"/>
            <person name="Mondo S.J."/>
            <person name="Dannebaum R.O."/>
            <person name="Kuo R.C."/>
            <person name="Labutti K."/>
            <person name="Haridas S."/>
            <person name="Kuo A."/>
            <person name="Salamov A."/>
            <person name="Ahrendt S.R."/>
            <person name="Lipzen A."/>
            <person name="Sullivan W."/>
            <person name="Andreopoulos W.B."/>
            <person name="Clum A."/>
            <person name="Lindquist E."/>
            <person name="Daum C."/>
            <person name="Ramamoorthy G.K."/>
            <person name="Gryganskyi A."/>
            <person name="Culley D."/>
            <person name="Magnuson J.K."/>
            <person name="James T.Y."/>
            <person name="O'Malley M.A."/>
            <person name="Stajich J.E."/>
            <person name="Spatafora J.W."/>
            <person name="Visel A."/>
            <person name="Grigoriev I.V."/>
        </authorList>
    </citation>
    <scope>NUCLEOTIDE SEQUENCE [LARGE SCALE GENOMIC DNA]</scope>
    <source>
        <strain evidence="1 2">JEL800</strain>
    </source>
</reference>
<gene>
    <name evidence="1" type="ORF">BCR33DRAFT_721178</name>
</gene>
<dbReference type="EMBL" id="MCGO01000047">
    <property type="protein sequence ID" value="ORY37984.1"/>
    <property type="molecule type" value="Genomic_DNA"/>
</dbReference>
<dbReference type="Proteomes" id="UP000193642">
    <property type="component" value="Unassembled WGS sequence"/>
</dbReference>
<protein>
    <submittedName>
        <fullName evidence="1">Uncharacterized protein</fullName>
    </submittedName>
</protein>
<accession>A0A1Y2BTF8</accession>
<dbReference type="AlphaFoldDB" id="A0A1Y2BTF8"/>
<sequence length="73" mass="8366">MHPKPPLFRISNLLAPLHITIPPASLLLPLPSLRTRLSNNFPSLPPRIPRIPMHTRIQDSRVILPHRFHLCCV</sequence>
<organism evidence="1 2">
    <name type="scientific">Rhizoclosmatium globosum</name>
    <dbReference type="NCBI Taxonomy" id="329046"/>
    <lineage>
        <taxon>Eukaryota</taxon>
        <taxon>Fungi</taxon>
        <taxon>Fungi incertae sedis</taxon>
        <taxon>Chytridiomycota</taxon>
        <taxon>Chytridiomycota incertae sedis</taxon>
        <taxon>Chytridiomycetes</taxon>
        <taxon>Chytridiales</taxon>
        <taxon>Chytriomycetaceae</taxon>
        <taxon>Rhizoclosmatium</taxon>
    </lineage>
</organism>
<proteinExistence type="predicted"/>
<evidence type="ECO:0000313" key="1">
    <source>
        <dbReference type="EMBL" id="ORY37984.1"/>
    </source>
</evidence>
<comment type="caution">
    <text evidence="1">The sequence shown here is derived from an EMBL/GenBank/DDBJ whole genome shotgun (WGS) entry which is preliminary data.</text>
</comment>
<name>A0A1Y2BTF8_9FUNG</name>